<dbReference type="PANTHER" id="PTHR47481">
    <property type="match status" value="1"/>
</dbReference>
<dbReference type="Proteomes" id="UP001318860">
    <property type="component" value="Unassembled WGS sequence"/>
</dbReference>
<keyword evidence="2" id="KW-1185">Reference proteome</keyword>
<dbReference type="PANTHER" id="PTHR47481:SF31">
    <property type="entry name" value="OS01G0873500 PROTEIN"/>
    <property type="match status" value="1"/>
</dbReference>
<evidence type="ECO:0008006" key="3">
    <source>
        <dbReference type="Google" id="ProtNLM"/>
    </source>
</evidence>
<sequence>MATFTLPTLNTLNIRLDRSNYNFWRAQILAIVTAHGFEQFLLGTVDVPSQWITDSDSGVRKQNLEYSAWLRKDKFLYGWILKSISENMLGYISRCSTSCEVWSVLENLFRTQSQAQVLHLKSMLQTMKKDDLTISEYILKMQSIVDDIHAAMKVLDDDDLMLYILHGLGPEYESVVVNLTTRKDVTLSEMQFILQTHEMRLNQFNNSVSSTVNNSVAIIIHHKCITPLCNHLLLPAMITLQLHHFTAPHPQLSLA</sequence>
<accession>A0ABR0WFM2</accession>
<evidence type="ECO:0000313" key="2">
    <source>
        <dbReference type="Proteomes" id="UP001318860"/>
    </source>
</evidence>
<dbReference type="EMBL" id="JABTTQ020000011">
    <property type="protein sequence ID" value="KAK6146323.1"/>
    <property type="molecule type" value="Genomic_DNA"/>
</dbReference>
<name>A0ABR0WFM2_REHGL</name>
<gene>
    <name evidence="1" type="ORF">DH2020_020192</name>
</gene>
<protein>
    <recommendedName>
        <fullName evidence="3">Retrotransposon Copia-like N-terminal domain-containing protein</fullName>
    </recommendedName>
</protein>
<reference evidence="1 2" key="1">
    <citation type="journal article" date="2021" name="Comput. Struct. Biotechnol. J.">
        <title>De novo genome assembly of the potent medicinal plant Rehmannia glutinosa using nanopore technology.</title>
        <authorList>
            <person name="Ma L."/>
            <person name="Dong C."/>
            <person name="Song C."/>
            <person name="Wang X."/>
            <person name="Zheng X."/>
            <person name="Niu Y."/>
            <person name="Chen S."/>
            <person name="Feng W."/>
        </authorList>
    </citation>
    <scope>NUCLEOTIDE SEQUENCE [LARGE SCALE GENOMIC DNA]</scope>
    <source>
        <strain evidence="1">DH-2019</strain>
    </source>
</reference>
<organism evidence="1 2">
    <name type="scientific">Rehmannia glutinosa</name>
    <name type="common">Chinese foxglove</name>
    <dbReference type="NCBI Taxonomy" id="99300"/>
    <lineage>
        <taxon>Eukaryota</taxon>
        <taxon>Viridiplantae</taxon>
        <taxon>Streptophyta</taxon>
        <taxon>Embryophyta</taxon>
        <taxon>Tracheophyta</taxon>
        <taxon>Spermatophyta</taxon>
        <taxon>Magnoliopsida</taxon>
        <taxon>eudicotyledons</taxon>
        <taxon>Gunneridae</taxon>
        <taxon>Pentapetalae</taxon>
        <taxon>asterids</taxon>
        <taxon>lamiids</taxon>
        <taxon>Lamiales</taxon>
        <taxon>Orobanchaceae</taxon>
        <taxon>Rehmannieae</taxon>
        <taxon>Rehmannia</taxon>
    </lineage>
</organism>
<comment type="caution">
    <text evidence="1">The sequence shown here is derived from an EMBL/GenBank/DDBJ whole genome shotgun (WGS) entry which is preliminary data.</text>
</comment>
<proteinExistence type="predicted"/>
<dbReference type="Pfam" id="PF14223">
    <property type="entry name" value="Retrotran_gag_2"/>
    <property type="match status" value="1"/>
</dbReference>
<evidence type="ECO:0000313" key="1">
    <source>
        <dbReference type="EMBL" id="KAK6146323.1"/>
    </source>
</evidence>